<dbReference type="EMBL" id="JAOCQF010000005">
    <property type="protein sequence ID" value="MCT8331643.1"/>
    <property type="molecule type" value="Genomic_DNA"/>
</dbReference>
<dbReference type="RefSeq" id="WP_261497545.1">
    <property type="nucleotide sequence ID" value="NZ_JAOCQF010000005.1"/>
</dbReference>
<evidence type="ECO:0000313" key="2">
    <source>
        <dbReference type="EMBL" id="MCT8331643.1"/>
    </source>
</evidence>
<accession>A0ABT2NRU1</accession>
<organism evidence="2 3">
    <name type="scientific">Albidovulum sediminis</name>
    <dbReference type="NCBI Taxonomy" id="3066345"/>
    <lineage>
        <taxon>Bacteria</taxon>
        <taxon>Pseudomonadati</taxon>
        <taxon>Pseudomonadota</taxon>
        <taxon>Alphaproteobacteria</taxon>
        <taxon>Rhodobacterales</taxon>
        <taxon>Paracoccaceae</taxon>
        <taxon>Albidovulum</taxon>
    </lineage>
</organism>
<dbReference type="InterPro" id="IPR009492">
    <property type="entry name" value="TniQ"/>
</dbReference>
<protein>
    <submittedName>
        <fullName evidence="2">TniQ family protein</fullName>
    </submittedName>
</protein>
<reference evidence="3" key="1">
    <citation type="submission" date="2023-07" db="EMBL/GenBank/DDBJ databases">
        <title>Defluviimonas sediminis sp. nov., isolated from mangrove sediment.</title>
        <authorList>
            <person name="Liu L."/>
            <person name="Li J."/>
            <person name="Huang Y."/>
            <person name="Pan J."/>
            <person name="Li M."/>
        </authorList>
    </citation>
    <scope>NUCLEOTIDE SEQUENCE [LARGE SCALE GENOMIC DNA]</scope>
    <source>
        <strain evidence="3">FT324</strain>
    </source>
</reference>
<evidence type="ECO:0000259" key="1">
    <source>
        <dbReference type="Pfam" id="PF06527"/>
    </source>
</evidence>
<name>A0ABT2NRU1_9RHOB</name>
<comment type="caution">
    <text evidence="2">The sequence shown here is derived from an EMBL/GenBank/DDBJ whole genome shotgun (WGS) entry which is preliminary data.</text>
</comment>
<sequence>MTAAIRLPVAPRPFRDELLSSWMARVAARYDLEVPGLTAYLVGQGGRAPDLRKIDDICPDRGLLRLWARGCRIDSARLERLSLKSRYTERPPDWFFEGARGTVPACLACFDADLAAGRDAYVRAEWRLAEQIVCPAHTEMLRDRCPGCGCHLRISFRIRDGRLRPFCRKCDGQLTGRGGAAAVRSAAEFAKTVFGLQRQAGRIVRGCADLRAPLEQAIRTLWAPLDRVDAARPVLALWFDQPGWHCPFEVRAVVGTPAPLRRLPVRWRALTLVVLQDLFGAALVSDGTMPEAASRLFRRVAPTRYLSQERASAICKGMPHADRGKRGVQRLSKSPVHRLSGNFEGERADFG</sequence>
<dbReference type="Pfam" id="PF06527">
    <property type="entry name" value="TniQ"/>
    <property type="match status" value="1"/>
</dbReference>
<keyword evidence="3" id="KW-1185">Reference proteome</keyword>
<evidence type="ECO:0000313" key="3">
    <source>
        <dbReference type="Proteomes" id="UP001205601"/>
    </source>
</evidence>
<proteinExistence type="predicted"/>
<gene>
    <name evidence="2" type="ORF">N5I32_19170</name>
</gene>
<feature type="domain" description="TniQ" evidence="1">
    <location>
        <begin position="8"/>
        <end position="140"/>
    </location>
</feature>
<dbReference type="Proteomes" id="UP001205601">
    <property type="component" value="Unassembled WGS sequence"/>
</dbReference>